<dbReference type="SUPFAM" id="SSF57667">
    <property type="entry name" value="beta-beta-alpha zinc fingers"/>
    <property type="match status" value="1"/>
</dbReference>
<evidence type="ECO:0000259" key="2">
    <source>
        <dbReference type="Pfam" id="PF00096"/>
    </source>
</evidence>
<evidence type="ECO:0000313" key="4">
    <source>
        <dbReference type="Proteomes" id="UP001302367"/>
    </source>
</evidence>
<dbReference type="Gene3D" id="3.30.160.60">
    <property type="entry name" value="Classic Zinc Finger"/>
    <property type="match status" value="1"/>
</dbReference>
<protein>
    <recommendedName>
        <fullName evidence="2">C2H2-type domain-containing protein</fullName>
    </recommendedName>
</protein>
<keyword evidence="4" id="KW-1185">Reference proteome</keyword>
<dbReference type="Proteomes" id="UP001302367">
    <property type="component" value="Chromosome 6"/>
</dbReference>
<feature type="compositionally biased region" description="Polar residues" evidence="1">
    <location>
        <begin position="68"/>
        <end position="91"/>
    </location>
</feature>
<accession>A0ABZ0P119</accession>
<dbReference type="Pfam" id="PF00096">
    <property type="entry name" value="zf-C2H2"/>
    <property type="match status" value="1"/>
</dbReference>
<gene>
    <name evidence="3" type="ORF">RHO25_009992</name>
</gene>
<evidence type="ECO:0000313" key="3">
    <source>
        <dbReference type="EMBL" id="WPB05340.1"/>
    </source>
</evidence>
<sequence length="217" mass="23984">MLAIDDPTEHFLKGKLYQTALSMAQSDHMASTNASTSQMQLCERAPGRAPRGSAYMDNRSGLTQWSAWDSQDQQHGPQAAWTPSQQTSGQVTTSAQASAAERALASLASLTDAELLQAFLSSLQDTQLEGETGAPKSPQASSEPICYDHGCNGRRFSSFENYRRHVREKDPERTVTCLLCDAKFTRKSNLMQHISQSRCRALRMLQRQDGCDGRYCA</sequence>
<feature type="region of interest" description="Disordered" evidence="1">
    <location>
        <begin position="68"/>
        <end position="94"/>
    </location>
</feature>
<reference evidence="3 4" key="1">
    <citation type="submission" date="2023-09" db="EMBL/GenBank/DDBJ databases">
        <title>Complete-Gapless Cercospora beticola genome.</title>
        <authorList>
            <person name="Wyatt N.A."/>
            <person name="Spanner R.E."/>
            <person name="Bolton M.D."/>
        </authorList>
    </citation>
    <scope>NUCLEOTIDE SEQUENCE [LARGE SCALE GENOMIC DNA]</scope>
    <source>
        <strain evidence="3">Cb09-40</strain>
    </source>
</reference>
<dbReference type="GeneID" id="90644605"/>
<dbReference type="InterPro" id="IPR013087">
    <property type="entry name" value="Znf_C2H2_type"/>
</dbReference>
<evidence type="ECO:0000256" key="1">
    <source>
        <dbReference type="SAM" id="MobiDB-lite"/>
    </source>
</evidence>
<organism evidence="3 4">
    <name type="scientific">Cercospora beticola</name>
    <name type="common">Sugarbeet leaf spot fungus</name>
    <dbReference type="NCBI Taxonomy" id="122368"/>
    <lineage>
        <taxon>Eukaryota</taxon>
        <taxon>Fungi</taxon>
        <taxon>Dikarya</taxon>
        <taxon>Ascomycota</taxon>
        <taxon>Pezizomycotina</taxon>
        <taxon>Dothideomycetes</taxon>
        <taxon>Dothideomycetidae</taxon>
        <taxon>Mycosphaerellales</taxon>
        <taxon>Mycosphaerellaceae</taxon>
        <taxon>Cercospora</taxon>
    </lineage>
</organism>
<feature type="region of interest" description="Disordered" evidence="1">
    <location>
        <begin position="28"/>
        <end position="56"/>
    </location>
</feature>
<feature type="domain" description="C2H2-type" evidence="2">
    <location>
        <begin position="176"/>
        <end position="195"/>
    </location>
</feature>
<dbReference type="RefSeq" id="XP_065459306.1">
    <property type="nucleotide sequence ID" value="XM_065603234.1"/>
</dbReference>
<proteinExistence type="predicted"/>
<dbReference type="EMBL" id="CP134189">
    <property type="protein sequence ID" value="WPB05340.1"/>
    <property type="molecule type" value="Genomic_DNA"/>
</dbReference>
<feature type="compositionally biased region" description="Polar residues" evidence="1">
    <location>
        <begin position="28"/>
        <end position="40"/>
    </location>
</feature>
<name>A0ABZ0P119_CERBT</name>
<dbReference type="InterPro" id="IPR036236">
    <property type="entry name" value="Znf_C2H2_sf"/>
</dbReference>